<protein>
    <recommendedName>
        <fullName evidence="5">Malate dehydrogenase</fullName>
    </recommendedName>
</protein>
<keyword evidence="2" id="KW-0732">Signal</keyword>
<dbReference type="Pfam" id="PF11937">
    <property type="entry name" value="DUF3455"/>
    <property type="match status" value="1"/>
</dbReference>
<sequence>MIAKSILLLASAALSVASPVAQPDSQPISADGCAAPQAPTLPVNGGPSELPQPPAGLKLQRIALGLGTQNYTCSHPGADPVSTGALAMFYDITSLFPGQSQASLSQSAVDALPAFAVNNLRIPLNFDPVPGDKFACSLTSPFPADAPLRFSSCDDPAPLLGHHFFDADGTPVFDLPAANIHLVAKKDASADAPAAADKGPEGTGAVAWLKLSAKDGAGSFGASLVYRVETAGGNPHGCSNGTTVDSTPYSAQYWFFG</sequence>
<feature type="region of interest" description="Disordered" evidence="1">
    <location>
        <begin position="25"/>
        <end position="52"/>
    </location>
</feature>
<evidence type="ECO:0008006" key="5">
    <source>
        <dbReference type="Google" id="ProtNLM"/>
    </source>
</evidence>
<dbReference type="OrthoDB" id="1859733at2759"/>
<dbReference type="InterPro" id="IPR021851">
    <property type="entry name" value="DUF3455"/>
</dbReference>
<proteinExistence type="predicted"/>
<dbReference type="PANTHER" id="PTHR35567">
    <property type="entry name" value="MALATE DEHYDROGENASE (AFU_ORTHOLOGUE AFUA_2G13800)"/>
    <property type="match status" value="1"/>
</dbReference>
<dbReference type="EMBL" id="LGSR01000002">
    <property type="protein sequence ID" value="KOS22738.1"/>
    <property type="molecule type" value="Genomic_DNA"/>
</dbReference>
<reference evidence="3 4" key="1">
    <citation type="submission" date="2015-07" db="EMBL/GenBank/DDBJ databases">
        <title>The genome of the fungus Escovopsis weberi, a specialized disease agent of ant agriculture.</title>
        <authorList>
            <person name="de Man T.J."/>
            <person name="Stajich J.E."/>
            <person name="Kubicek C.P."/>
            <person name="Chenthamara K."/>
            <person name="Atanasova L."/>
            <person name="Druzhinina I.S."/>
            <person name="Birnbaum S."/>
            <person name="Barribeau S.M."/>
            <person name="Teiling C."/>
            <person name="Suen G."/>
            <person name="Currie C."/>
            <person name="Gerardo N.M."/>
        </authorList>
    </citation>
    <scope>NUCLEOTIDE SEQUENCE [LARGE SCALE GENOMIC DNA]</scope>
</reference>
<gene>
    <name evidence="3" type="ORF">ESCO_003497</name>
</gene>
<name>A0A0M8N0R1_ESCWE</name>
<evidence type="ECO:0000256" key="2">
    <source>
        <dbReference type="SAM" id="SignalP"/>
    </source>
</evidence>
<keyword evidence="4" id="KW-1185">Reference proteome</keyword>
<comment type="caution">
    <text evidence="3">The sequence shown here is derived from an EMBL/GenBank/DDBJ whole genome shotgun (WGS) entry which is preliminary data.</text>
</comment>
<feature type="signal peptide" evidence="2">
    <location>
        <begin position="1"/>
        <end position="17"/>
    </location>
</feature>
<feature type="chain" id="PRO_5005818851" description="Malate dehydrogenase" evidence="2">
    <location>
        <begin position="18"/>
        <end position="257"/>
    </location>
</feature>
<organism evidence="3 4">
    <name type="scientific">Escovopsis weberi</name>
    <dbReference type="NCBI Taxonomy" id="150374"/>
    <lineage>
        <taxon>Eukaryota</taxon>
        <taxon>Fungi</taxon>
        <taxon>Dikarya</taxon>
        <taxon>Ascomycota</taxon>
        <taxon>Pezizomycotina</taxon>
        <taxon>Sordariomycetes</taxon>
        <taxon>Hypocreomycetidae</taxon>
        <taxon>Hypocreales</taxon>
        <taxon>Hypocreaceae</taxon>
        <taxon>Escovopsis</taxon>
    </lineage>
</organism>
<evidence type="ECO:0000313" key="4">
    <source>
        <dbReference type="Proteomes" id="UP000053831"/>
    </source>
</evidence>
<dbReference type="Proteomes" id="UP000053831">
    <property type="component" value="Unassembled WGS sequence"/>
</dbReference>
<evidence type="ECO:0000313" key="3">
    <source>
        <dbReference type="EMBL" id="KOS22738.1"/>
    </source>
</evidence>
<evidence type="ECO:0000256" key="1">
    <source>
        <dbReference type="SAM" id="MobiDB-lite"/>
    </source>
</evidence>
<dbReference type="AlphaFoldDB" id="A0A0M8N0R1"/>
<accession>A0A0M8N0R1</accession>
<dbReference type="PANTHER" id="PTHR35567:SF3">
    <property type="entry name" value="MALATE DEHYDROGENASE"/>
    <property type="match status" value="1"/>
</dbReference>